<dbReference type="EMBL" id="CP051680">
    <property type="protein sequence ID" value="QJD87944.1"/>
    <property type="molecule type" value="Genomic_DNA"/>
</dbReference>
<keyword evidence="2" id="KW-1185">Reference proteome</keyword>
<reference evidence="1 2" key="1">
    <citation type="submission" date="2020-04" db="EMBL/GenBank/DDBJ databases">
        <title>Genome sequencing of novel species.</title>
        <authorList>
            <person name="Heo J."/>
            <person name="Kim S.-J."/>
            <person name="Kim J.-S."/>
            <person name="Hong S.-B."/>
            <person name="Kwon S.-W."/>
        </authorList>
    </citation>
    <scope>NUCLEOTIDE SEQUENCE [LARGE SCALE GENOMIC DNA]</scope>
    <source>
        <strain evidence="1 2">MFER-1</strain>
    </source>
</reference>
<evidence type="ECO:0000313" key="2">
    <source>
        <dbReference type="Proteomes" id="UP000502248"/>
    </source>
</evidence>
<dbReference type="RefSeq" id="WP_169284186.1">
    <property type="nucleotide sequence ID" value="NZ_CP051680.1"/>
</dbReference>
<protein>
    <submittedName>
        <fullName evidence="1">Uncharacterized protein</fullName>
    </submittedName>
</protein>
<organism evidence="1 2">
    <name type="scientific">Cohnella herbarum</name>
    <dbReference type="NCBI Taxonomy" id="2728023"/>
    <lineage>
        <taxon>Bacteria</taxon>
        <taxon>Bacillati</taxon>
        <taxon>Bacillota</taxon>
        <taxon>Bacilli</taxon>
        <taxon>Bacillales</taxon>
        <taxon>Paenibacillaceae</taxon>
        <taxon>Cohnella</taxon>
    </lineage>
</organism>
<evidence type="ECO:0000313" key="1">
    <source>
        <dbReference type="EMBL" id="QJD87944.1"/>
    </source>
</evidence>
<accession>A0A7Z2VRQ6</accession>
<dbReference type="AlphaFoldDB" id="A0A7Z2VRQ6"/>
<name>A0A7Z2VRQ6_9BACL</name>
<dbReference type="KEGG" id="cheb:HH215_02250"/>
<gene>
    <name evidence="1" type="ORF">HH215_02250</name>
</gene>
<sequence length="176" mass="20763">MNTQPQKVPFGYEPPIDREKGTLIYYDTFEQTTEEELDLALEAAVARSFAKFVLYPIHEETAKRMSKEPVSPYYKREKLLREWEPERGRIAIAIDGWEGKRKKYTPIDSALRHLTETLPAPHFLLVTPQTANQFASFASFEEWIVKIRLLMSSEPSRLHPRLEQNRHRWDLMERSD</sequence>
<dbReference type="Proteomes" id="UP000502248">
    <property type="component" value="Chromosome"/>
</dbReference>
<proteinExistence type="predicted"/>